<reference evidence="3" key="1">
    <citation type="journal article" date="2019" name="Int. J. Syst. Evol. Microbiol.">
        <title>The Global Catalogue of Microorganisms (GCM) 10K type strain sequencing project: providing services to taxonomists for standard genome sequencing and annotation.</title>
        <authorList>
            <consortium name="The Broad Institute Genomics Platform"/>
            <consortium name="The Broad Institute Genome Sequencing Center for Infectious Disease"/>
            <person name="Wu L."/>
            <person name="Ma J."/>
        </authorList>
    </citation>
    <scope>NUCLEOTIDE SEQUENCE [LARGE SCALE GENOMIC DNA]</scope>
    <source>
        <strain evidence="3">JCM 17555</strain>
    </source>
</reference>
<dbReference type="PANTHER" id="PTHR43736:SF4">
    <property type="entry name" value="SLR1690 PROTEIN"/>
    <property type="match status" value="1"/>
</dbReference>
<dbReference type="PROSITE" id="PS51462">
    <property type="entry name" value="NUDIX"/>
    <property type="match status" value="1"/>
</dbReference>
<gene>
    <name evidence="2" type="ORF">GCM10022278_31850</name>
</gene>
<dbReference type="Proteomes" id="UP001501337">
    <property type="component" value="Unassembled WGS sequence"/>
</dbReference>
<organism evidence="2 3">
    <name type="scientific">Allohahella marinimesophila</name>
    <dbReference type="NCBI Taxonomy" id="1054972"/>
    <lineage>
        <taxon>Bacteria</taxon>
        <taxon>Pseudomonadati</taxon>
        <taxon>Pseudomonadota</taxon>
        <taxon>Gammaproteobacteria</taxon>
        <taxon>Oceanospirillales</taxon>
        <taxon>Hahellaceae</taxon>
        <taxon>Allohahella</taxon>
    </lineage>
</organism>
<dbReference type="InterPro" id="IPR015797">
    <property type="entry name" value="NUDIX_hydrolase-like_dom_sf"/>
</dbReference>
<dbReference type="InterPro" id="IPR036388">
    <property type="entry name" value="WH-like_DNA-bd_sf"/>
</dbReference>
<evidence type="ECO:0000259" key="1">
    <source>
        <dbReference type="PROSITE" id="PS51462"/>
    </source>
</evidence>
<comment type="caution">
    <text evidence="2">The sequence shown here is derived from an EMBL/GenBank/DDBJ whole genome shotgun (WGS) entry which is preliminary data.</text>
</comment>
<keyword evidence="3" id="KW-1185">Reference proteome</keyword>
<sequence length="237" mass="26802">MDESAYLASYDRSRYVAPLLSVDAVLFTYHDEQVKVLVVRRSRHPEQGKWALPGGFVDEDADDSLDDTVHRKIVEKTGVKAPYLEQLRTFGNSSRDKRGWSVTVVYTALIAHQSCAPLIETVSDAKWMAVSELADHELAFDHGMILQAAIARLRQKALYSIVPAFTLPDEFTLPELQRVHEALLGKPLEKKSFRRRIEQADLLIETGFKQSVSGRPATLYRLKPGAGEYTFLRNLEQ</sequence>
<dbReference type="Pfam" id="PF00293">
    <property type="entry name" value="NUDIX"/>
    <property type="match status" value="1"/>
</dbReference>
<accession>A0ABP7PWB8</accession>
<protein>
    <submittedName>
        <fullName evidence="2">NUDIX domain-containing protein</fullName>
    </submittedName>
</protein>
<dbReference type="CDD" id="cd18873">
    <property type="entry name" value="NUDIX_NadM_like"/>
    <property type="match status" value="1"/>
</dbReference>
<dbReference type="EMBL" id="BAABBO010000014">
    <property type="protein sequence ID" value="GAA3972137.1"/>
    <property type="molecule type" value="Genomic_DNA"/>
</dbReference>
<dbReference type="RefSeq" id="WP_344808171.1">
    <property type="nucleotide sequence ID" value="NZ_BAABBO010000014.1"/>
</dbReference>
<dbReference type="SUPFAM" id="SSF55811">
    <property type="entry name" value="Nudix"/>
    <property type="match status" value="1"/>
</dbReference>
<dbReference type="Gene3D" id="1.10.10.10">
    <property type="entry name" value="Winged helix-like DNA-binding domain superfamily/Winged helix DNA-binding domain"/>
    <property type="match status" value="1"/>
</dbReference>
<dbReference type="InterPro" id="IPR000086">
    <property type="entry name" value="NUDIX_hydrolase_dom"/>
</dbReference>
<dbReference type="Pfam" id="PF21906">
    <property type="entry name" value="WHD_NrtR"/>
    <property type="match status" value="1"/>
</dbReference>
<dbReference type="Gene3D" id="3.90.79.10">
    <property type="entry name" value="Nucleoside Triphosphate Pyrophosphohydrolase"/>
    <property type="match status" value="1"/>
</dbReference>
<dbReference type="PANTHER" id="PTHR43736">
    <property type="entry name" value="ADP-RIBOSE PYROPHOSPHATASE"/>
    <property type="match status" value="1"/>
</dbReference>
<name>A0ABP7PWB8_9GAMM</name>
<evidence type="ECO:0000313" key="3">
    <source>
        <dbReference type="Proteomes" id="UP001501337"/>
    </source>
</evidence>
<dbReference type="SUPFAM" id="SSF46785">
    <property type="entry name" value="Winged helix' DNA-binding domain"/>
    <property type="match status" value="1"/>
</dbReference>
<feature type="domain" description="Nudix hydrolase" evidence="1">
    <location>
        <begin position="17"/>
        <end position="150"/>
    </location>
</feature>
<proteinExistence type="predicted"/>
<dbReference type="InterPro" id="IPR054105">
    <property type="entry name" value="WHD_NrtR"/>
</dbReference>
<evidence type="ECO:0000313" key="2">
    <source>
        <dbReference type="EMBL" id="GAA3972137.1"/>
    </source>
</evidence>
<dbReference type="InterPro" id="IPR036390">
    <property type="entry name" value="WH_DNA-bd_sf"/>
</dbReference>